<dbReference type="Pfam" id="PF00092">
    <property type="entry name" value="VWA"/>
    <property type="match status" value="1"/>
</dbReference>
<feature type="compositionally biased region" description="Low complexity" evidence="1">
    <location>
        <begin position="255"/>
        <end position="267"/>
    </location>
</feature>
<gene>
    <name evidence="3" type="ORF">KP79_PYT17874</name>
</gene>
<dbReference type="PANTHER" id="PTHR47824">
    <property type="entry name" value="UBIQUITIN-LIKE DOMAIN-CONTAINING PROTEIN"/>
    <property type="match status" value="1"/>
</dbReference>
<dbReference type="InterPro" id="IPR036465">
    <property type="entry name" value="vWFA_dom_sf"/>
</dbReference>
<evidence type="ECO:0000313" key="4">
    <source>
        <dbReference type="Proteomes" id="UP000242188"/>
    </source>
</evidence>
<accession>A0A210QTI2</accession>
<dbReference type="PROSITE" id="PS50234">
    <property type="entry name" value="VWFA"/>
    <property type="match status" value="1"/>
</dbReference>
<name>A0A210QTI2_MIZYE</name>
<feature type="compositionally biased region" description="Polar residues" evidence="1">
    <location>
        <begin position="245"/>
        <end position="254"/>
    </location>
</feature>
<dbReference type="CDD" id="cd00198">
    <property type="entry name" value="vWFA"/>
    <property type="match status" value="1"/>
</dbReference>
<feature type="compositionally biased region" description="Basic and acidic residues" evidence="1">
    <location>
        <begin position="303"/>
        <end position="312"/>
    </location>
</feature>
<feature type="region of interest" description="Disordered" evidence="1">
    <location>
        <begin position="245"/>
        <end position="312"/>
    </location>
</feature>
<evidence type="ECO:0000259" key="2">
    <source>
        <dbReference type="PROSITE" id="PS50234"/>
    </source>
</evidence>
<dbReference type="EMBL" id="NEDP02001982">
    <property type="protein sequence ID" value="OWF52051.1"/>
    <property type="molecule type" value="Genomic_DNA"/>
</dbReference>
<comment type="caution">
    <text evidence="3">The sequence shown here is derived from an EMBL/GenBank/DDBJ whole genome shotgun (WGS) entry which is preliminary data.</text>
</comment>
<dbReference type="SUPFAM" id="SSF53300">
    <property type="entry name" value="vWA-like"/>
    <property type="match status" value="1"/>
</dbReference>
<keyword evidence="4" id="KW-1185">Reference proteome</keyword>
<dbReference type="AlphaFoldDB" id="A0A210QTI2"/>
<dbReference type="Gene3D" id="3.40.50.410">
    <property type="entry name" value="von Willebrand factor, type A domain"/>
    <property type="match status" value="1"/>
</dbReference>
<dbReference type="OrthoDB" id="20889at2759"/>
<evidence type="ECO:0000256" key="1">
    <source>
        <dbReference type="SAM" id="MobiDB-lite"/>
    </source>
</evidence>
<protein>
    <submittedName>
        <fullName evidence="3">Ariadne-like RING finger protein R811</fullName>
    </submittedName>
</protein>
<reference evidence="3 4" key="1">
    <citation type="journal article" date="2017" name="Nat. Ecol. Evol.">
        <title>Scallop genome provides insights into evolution of bilaterian karyotype and development.</title>
        <authorList>
            <person name="Wang S."/>
            <person name="Zhang J."/>
            <person name="Jiao W."/>
            <person name="Li J."/>
            <person name="Xun X."/>
            <person name="Sun Y."/>
            <person name="Guo X."/>
            <person name="Huan P."/>
            <person name="Dong B."/>
            <person name="Zhang L."/>
            <person name="Hu X."/>
            <person name="Sun X."/>
            <person name="Wang J."/>
            <person name="Zhao C."/>
            <person name="Wang Y."/>
            <person name="Wang D."/>
            <person name="Huang X."/>
            <person name="Wang R."/>
            <person name="Lv J."/>
            <person name="Li Y."/>
            <person name="Zhang Z."/>
            <person name="Liu B."/>
            <person name="Lu W."/>
            <person name="Hui Y."/>
            <person name="Liang J."/>
            <person name="Zhou Z."/>
            <person name="Hou R."/>
            <person name="Li X."/>
            <person name="Liu Y."/>
            <person name="Li H."/>
            <person name="Ning X."/>
            <person name="Lin Y."/>
            <person name="Zhao L."/>
            <person name="Xing Q."/>
            <person name="Dou J."/>
            <person name="Li Y."/>
            <person name="Mao J."/>
            <person name="Guo H."/>
            <person name="Dou H."/>
            <person name="Li T."/>
            <person name="Mu C."/>
            <person name="Jiang W."/>
            <person name="Fu Q."/>
            <person name="Fu X."/>
            <person name="Miao Y."/>
            <person name="Liu J."/>
            <person name="Yu Q."/>
            <person name="Li R."/>
            <person name="Liao H."/>
            <person name="Li X."/>
            <person name="Kong Y."/>
            <person name="Jiang Z."/>
            <person name="Chourrout D."/>
            <person name="Li R."/>
            <person name="Bao Z."/>
        </authorList>
    </citation>
    <scope>NUCLEOTIDE SEQUENCE [LARGE SCALE GENOMIC DNA]</scope>
    <source>
        <strain evidence="3 4">PY_sf001</strain>
    </source>
</reference>
<proteinExistence type="predicted"/>
<organism evidence="3 4">
    <name type="scientific">Mizuhopecten yessoensis</name>
    <name type="common">Japanese scallop</name>
    <name type="synonym">Patinopecten yessoensis</name>
    <dbReference type="NCBI Taxonomy" id="6573"/>
    <lineage>
        <taxon>Eukaryota</taxon>
        <taxon>Metazoa</taxon>
        <taxon>Spiralia</taxon>
        <taxon>Lophotrochozoa</taxon>
        <taxon>Mollusca</taxon>
        <taxon>Bivalvia</taxon>
        <taxon>Autobranchia</taxon>
        <taxon>Pteriomorphia</taxon>
        <taxon>Pectinida</taxon>
        <taxon>Pectinoidea</taxon>
        <taxon>Pectinidae</taxon>
        <taxon>Mizuhopecten</taxon>
    </lineage>
</organism>
<feature type="domain" description="VWFA" evidence="2">
    <location>
        <begin position="15"/>
        <end position="200"/>
    </location>
</feature>
<dbReference type="PANTHER" id="PTHR47824:SF3">
    <property type="entry name" value="UBIQUITIN-LIKE DOMAIN-CONTAINING PROTEIN"/>
    <property type="match status" value="1"/>
</dbReference>
<dbReference type="InterPro" id="IPR002035">
    <property type="entry name" value="VWF_A"/>
</dbReference>
<dbReference type="Proteomes" id="UP000242188">
    <property type="component" value="Unassembled WGS sequence"/>
</dbReference>
<evidence type="ECO:0000313" key="3">
    <source>
        <dbReference type="EMBL" id="OWF52051.1"/>
    </source>
</evidence>
<sequence length="479" mass="54084">MAAGNSTLPPGGLMEIVFSFDTTGSMSSVLEEVQGRLQDMIQRLQADIPGIRIGVIAHGDYCDKDVFYLTKELDLCTDVVDLCNFVKGVDGTGGGDADECYELILRMVRQNFSWTPASQKILVMIGDANPHEPEYDMNVDNIDWREEINCLHNDGVKIYGVQAFDHEGVEDFYKTISANTEGHYLKLGEFSNICDFLMAICYRERGEDLFFEYEAEVRSRFGQKGINRELEGLFGTLRRYESGASNISTASSKHTPAPSTSTGSTSPKIKKTKVPTSAAKQKRKPNRIPNRQIVKQNKKSVKSRGDQKAIHREKVTHSSFTCSRLDWSKWRLAYTPLNGTGLSSKRGFITKFRGNCLKRKELFSGRSRKMALYEVAVQTKIRGKRHVLYSRIVSGNTNNVDWESALLHGGKKRLLGQIQSVIDSGCKVFVRRALVTKRHQSRLNSLDKYNYAWSPQKSSRKHRRVVRDTVVISGDRDID</sequence>